<dbReference type="InterPro" id="IPR003594">
    <property type="entry name" value="HATPase_dom"/>
</dbReference>
<dbReference type="Pfam" id="PF06580">
    <property type="entry name" value="His_kinase"/>
    <property type="match status" value="1"/>
</dbReference>
<dbReference type="InterPro" id="IPR011990">
    <property type="entry name" value="TPR-like_helical_dom_sf"/>
</dbReference>
<keyword evidence="2" id="KW-0732">Signal</keyword>
<dbReference type="AlphaFoldDB" id="A0A2T3HIR4"/>
<dbReference type="InterPro" id="IPR010559">
    <property type="entry name" value="Sig_transdc_His_kin_internal"/>
</dbReference>
<evidence type="ECO:0000259" key="3">
    <source>
        <dbReference type="Pfam" id="PF02518"/>
    </source>
</evidence>
<keyword evidence="1" id="KW-1133">Transmembrane helix</keyword>
<dbReference type="GO" id="GO:0016020">
    <property type="term" value="C:membrane"/>
    <property type="evidence" value="ECO:0007669"/>
    <property type="project" value="InterPro"/>
</dbReference>
<dbReference type="RefSeq" id="WP_107216561.1">
    <property type="nucleotide sequence ID" value="NZ_KZ686270.1"/>
</dbReference>
<keyword evidence="1" id="KW-0812">Transmembrane</keyword>
<dbReference type="EMBL" id="PYLS01000006">
    <property type="protein sequence ID" value="PST82334.1"/>
    <property type="molecule type" value="Genomic_DNA"/>
</dbReference>
<dbReference type="PANTHER" id="PTHR34220:SF7">
    <property type="entry name" value="SENSOR HISTIDINE KINASE YPDA"/>
    <property type="match status" value="1"/>
</dbReference>
<organism evidence="5 6">
    <name type="scientific">Pedobacter yulinensis</name>
    <dbReference type="NCBI Taxonomy" id="2126353"/>
    <lineage>
        <taxon>Bacteria</taxon>
        <taxon>Pseudomonadati</taxon>
        <taxon>Bacteroidota</taxon>
        <taxon>Sphingobacteriia</taxon>
        <taxon>Sphingobacteriales</taxon>
        <taxon>Sphingobacteriaceae</taxon>
        <taxon>Pedobacter</taxon>
    </lineage>
</organism>
<evidence type="ECO:0000256" key="2">
    <source>
        <dbReference type="SAM" id="SignalP"/>
    </source>
</evidence>
<feature type="transmembrane region" description="Helical" evidence="1">
    <location>
        <begin position="414"/>
        <end position="436"/>
    </location>
</feature>
<dbReference type="PANTHER" id="PTHR34220">
    <property type="entry name" value="SENSOR HISTIDINE KINASE YPDA"/>
    <property type="match status" value="1"/>
</dbReference>
<evidence type="ECO:0000313" key="5">
    <source>
        <dbReference type="EMBL" id="PST82334.1"/>
    </source>
</evidence>
<dbReference type="InterPro" id="IPR019734">
    <property type="entry name" value="TPR_rpt"/>
</dbReference>
<dbReference type="GO" id="GO:0000155">
    <property type="term" value="F:phosphorelay sensor kinase activity"/>
    <property type="evidence" value="ECO:0007669"/>
    <property type="project" value="InterPro"/>
</dbReference>
<sequence>MKKTQLLRMVLIGLALAVYTAPLAARQPRSKIDSLRGALAGAKQDTGLVKTMYHLADTYRFFDTDSSWYFTRQGSRLAERLRWAKGIAAFHTNKGNLMSYDGRDLESISHYDSAYTIYKQLGHTRNVAASLNNIGAAYQHVSDNVRALRYTLLAIAEAEKTTDRSLISLCYNNVVSLFFAQQNYDRAIFYCRKALAIARKSEDLLQTADVLDMMGNVLVAQGHPAAGEAHYRAALGLARRTGDSFAEATVLSHYALLFERDKQRKIALLLHAQTLFESSNPKRLEAITNLGNIGGTYAAMALHDSIGGRPVQLNAATKAALLSKAAYFLTKTMAMSRLVKDPDNLAYFADNLAQVQEATGRYREALINMKLAVRLNDSIYSQENKNKLARLESLRELRLRDKQIELNKFKIRQMWLYGAIIGVLLVSGFLIIVYRFRIRQLRLTHRLRQKEAEAKERELLHRSRLSESELKAIRAQMNPHFIFNVLNSIESYVLDNDARTASRLIQKFAALSRLILENSTQSLVPAEREWKVLKLYAELESIRFDHRFGYSFRVDPEIDLAGLMLPPMLVQPLIENSIHHGLQAGNGTQIDIVLKQTDNGIRFVVEDDGVGMQASKPAALGDTVKGKSIGLSAIRERVSMLNNLYRDARASFNIGTREKGVPGTIATIDLPARYELAVH</sequence>
<dbReference type="Gene3D" id="3.30.565.10">
    <property type="entry name" value="Histidine kinase-like ATPase, C-terminal domain"/>
    <property type="match status" value="1"/>
</dbReference>
<keyword evidence="1" id="KW-0472">Membrane</keyword>
<name>A0A2T3HIR4_9SPHI</name>
<dbReference type="Pfam" id="PF13424">
    <property type="entry name" value="TPR_12"/>
    <property type="match status" value="1"/>
</dbReference>
<comment type="caution">
    <text evidence="5">The sequence shown here is derived from an EMBL/GenBank/DDBJ whole genome shotgun (WGS) entry which is preliminary data.</text>
</comment>
<evidence type="ECO:0000313" key="6">
    <source>
        <dbReference type="Proteomes" id="UP000240912"/>
    </source>
</evidence>
<evidence type="ECO:0000259" key="4">
    <source>
        <dbReference type="Pfam" id="PF06580"/>
    </source>
</evidence>
<dbReference type="InterPro" id="IPR036890">
    <property type="entry name" value="HATPase_C_sf"/>
</dbReference>
<proteinExistence type="predicted"/>
<dbReference type="OrthoDB" id="6190788at2"/>
<dbReference type="InterPro" id="IPR050640">
    <property type="entry name" value="Bact_2-comp_sensor_kinase"/>
</dbReference>
<feature type="domain" description="Histidine kinase/HSP90-like ATPase" evidence="3">
    <location>
        <begin position="569"/>
        <end position="672"/>
    </location>
</feature>
<accession>A0A2T3HIR4</accession>
<reference evidence="5 6" key="1">
    <citation type="submission" date="2018-03" db="EMBL/GenBank/DDBJ databases">
        <authorList>
            <person name="Keele B.F."/>
        </authorList>
    </citation>
    <scope>NUCLEOTIDE SEQUENCE [LARGE SCALE GENOMIC DNA]</scope>
    <source>
        <strain evidence="5 6">YL28-9</strain>
    </source>
</reference>
<gene>
    <name evidence="5" type="ORF">C7T94_16265</name>
</gene>
<dbReference type="SUPFAM" id="SSF48452">
    <property type="entry name" value="TPR-like"/>
    <property type="match status" value="2"/>
</dbReference>
<dbReference type="SMART" id="SM00028">
    <property type="entry name" value="TPR"/>
    <property type="match status" value="5"/>
</dbReference>
<feature type="chain" id="PRO_5015673968" evidence="2">
    <location>
        <begin position="25"/>
        <end position="679"/>
    </location>
</feature>
<protein>
    <submittedName>
        <fullName evidence="5">Uncharacterized protein</fullName>
    </submittedName>
</protein>
<dbReference type="SUPFAM" id="SSF55874">
    <property type="entry name" value="ATPase domain of HSP90 chaperone/DNA topoisomerase II/histidine kinase"/>
    <property type="match status" value="1"/>
</dbReference>
<dbReference type="Pfam" id="PF02518">
    <property type="entry name" value="HATPase_c"/>
    <property type="match status" value="1"/>
</dbReference>
<dbReference type="Gene3D" id="1.25.40.10">
    <property type="entry name" value="Tetratricopeptide repeat domain"/>
    <property type="match status" value="2"/>
</dbReference>
<feature type="domain" description="Signal transduction histidine kinase internal region" evidence="4">
    <location>
        <begin position="468"/>
        <end position="548"/>
    </location>
</feature>
<dbReference type="Proteomes" id="UP000240912">
    <property type="component" value="Unassembled WGS sequence"/>
</dbReference>
<evidence type="ECO:0000256" key="1">
    <source>
        <dbReference type="SAM" id="Phobius"/>
    </source>
</evidence>
<feature type="signal peptide" evidence="2">
    <location>
        <begin position="1"/>
        <end position="24"/>
    </location>
</feature>
<keyword evidence="6" id="KW-1185">Reference proteome</keyword>